<evidence type="ECO:0000256" key="1">
    <source>
        <dbReference type="SAM" id="SignalP"/>
    </source>
</evidence>
<keyword evidence="12" id="KW-1185">Reference proteome</keyword>
<evidence type="ECO:0000313" key="5">
    <source>
        <dbReference type="EMBL" id="KAE9078965.1"/>
    </source>
</evidence>
<accession>A0A6A3RMP5</accession>
<name>A0A6A3RMP5_9STRA</name>
<evidence type="ECO:0000313" key="18">
    <source>
        <dbReference type="Proteomes" id="UP000476176"/>
    </source>
</evidence>
<organism evidence="6 15">
    <name type="scientific">Phytophthora fragariae</name>
    <dbReference type="NCBI Taxonomy" id="53985"/>
    <lineage>
        <taxon>Eukaryota</taxon>
        <taxon>Sar</taxon>
        <taxon>Stramenopiles</taxon>
        <taxon>Oomycota</taxon>
        <taxon>Peronosporomycetes</taxon>
        <taxon>Peronosporales</taxon>
        <taxon>Peronosporaceae</taxon>
        <taxon>Phytophthora</taxon>
    </lineage>
</organism>
<evidence type="ECO:0000313" key="12">
    <source>
        <dbReference type="Proteomes" id="UP000433483"/>
    </source>
</evidence>
<dbReference type="EMBL" id="QXGA01002288">
    <property type="protein sequence ID" value="KAE9100450.1"/>
    <property type="molecule type" value="Genomic_DNA"/>
</dbReference>
<dbReference type="Proteomes" id="UP000441208">
    <property type="component" value="Unassembled WGS sequence"/>
</dbReference>
<gene>
    <name evidence="10" type="ORF">PF001_g22840</name>
    <name evidence="9" type="ORF">PF002_g24639</name>
    <name evidence="8" type="ORF">PF004_g22604</name>
    <name evidence="7" type="ORF">PF005_g23613</name>
    <name evidence="6" type="ORF">PF006_g22900</name>
    <name evidence="5" type="ORF">PF007_g23641</name>
    <name evidence="2" type="ORF">PF009_g24366</name>
    <name evidence="4" type="ORF">PF010_g23315</name>
    <name evidence="3" type="ORF">PF011_g13265</name>
</gene>
<comment type="caution">
    <text evidence="6">The sequence shown here is derived from an EMBL/GenBank/DDBJ whole genome shotgun (WGS) entry which is preliminary data.</text>
</comment>
<evidence type="ECO:0000313" key="17">
    <source>
        <dbReference type="Proteomes" id="UP000460718"/>
    </source>
</evidence>
<evidence type="ECO:0000313" key="19">
    <source>
        <dbReference type="Proteomes" id="UP000488956"/>
    </source>
</evidence>
<dbReference type="Proteomes" id="UP000488956">
    <property type="component" value="Unassembled WGS sequence"/>
</dbReference>
<evidence type="ECO:0000313" key="13">
    <source>
        <dbReference type="Proteomes" id="UP000437068"/>
    </source>
</evidence>
<dbReference type="EMBL" id="QXGD01002274">
    <property type="protein sequence ID" value="KAE9190940.1"/>
    <property type="molecule type" value="Genomic_DNA"/>
</dbReference>
<evidence type="ECO:0000313" key="8">
    <source>
        <dbReference type="EMBL" id="KAE9188093.1"/>
    </source>
</evidence>
<dbReference type="EMBL" id="QXGC01002288">
    <property type="protein sequence ID" value="KAE9188093.1"/>
    <property type="molecule type" value="Genomic_DNA"/>
</dbReference>
<evidence type="ECO:0000313" key="3">
    <source>
        <dbReference type="EMBL" id="KAE9002565.1"/>
    </source>
</evidence>
<dbReference type="EMBL" id="QXGF01002264">
    <property type="protein sequence ID" value="KAE8925427.1"/>
    <property type="molecule type" value="Genomic_DNA"/>
</dbReference>
<proteinExistence type="predicted"/>
<evidence type="ECO:0000313" key="7">
    <source>
        <dbReference type="EMBL" id="KAE9179656.1"/>
    </source>
</evidence>
<protein>
    <submittedName>
        <fullName evidence="6">Uncharacterized protein</fullName>
    </submittedName>
</protein>
<evidence type="ECO:0000313" key="4">
    <source>
        <dbReference type="EMBL" id="KAE9077952.1"/>
    </source>
</evidence>
<feature type="signal peptide" evidence="1">
    <location>
        <begin position="1"/>
        <end position="21"/>
    </location>
</feature>
<evidence type="ECO:0000313" key="2">
    <source>
        <dbReference type="EMBL" id="KAE8925427.1"/>
    </source>
</evidence>
<dbReference type="EMBL" id="QXFX01002347">
    <property type="protein sequence ID" value="KAE9077952.1"/>
    <property type="molecule type" value="Genomic_DNA"/>
</dbReference>
<dbReference type="AlphaFoldDB" id="A0A6A3RMP5"/>
<evidence type="ECO:0000313" key="15">
    <source>
        <dbReference type="Proteomes" id="UP000440732"/>
    </source>
</evidence>
<reference evidence="11 12" key="1">
    <citation type="submission" date="2018-08" db="EMBL/GenBank/DDBJ databases">
        <title>Genomic investigation of the strawberry pathogen Phytophthora fragariae indicates pathogenicity is determined by transcriptional variation in three key races.</title>
        <authorList>
            <person name="Adams T.M."/>
            <person name="Armitage A.D."/>
            <person name="Sobczyk M.K."/>
            <person name="Bates H.J."/>
            <person name="Dunwell J.M."/>
            <person name="Nellist C.F."/>
            <person name="Harrison R.J."/>
        </authorList>
    </citation>
    <scope>NUCLEOTIDE SEQUENCE [LARGE SCALE GENOMIC DNA]</scope>
    <source>
        <strain evidence="10 13">A4</strain>
        <strain evidence="9 14">BC-1</strain>
        <strain evidence="8 18">BC-23</strain>
        <strain evidence="7 12">NOV-27</strain>
        <strain evidence="6 15">NOV-5</strain>
        <strain evidence="5 16">NOV-71</strain>
        <strain evidence="2 11">NOV-9</strain>
        <strain evidence="4 19">ONT-3</strain>
        <strain evidence="3 17">SCRP245</strain>
    </source>
</reference>
<dbReference type="Proteomes" id="UP000437068">
    <property type="component" value="Unassembled WGS sequence"/>
</dbReference>
<evidence type="ECO:0000313" key="14">
    <source>
        <dbReference type="Proteomes" id="UP000440367"/>
    </source>
</evidence>
<evidence type="ECO:0000313" key="10">
    <source>
        <dbReference type="EMBL" id="KAE9283461.1"/>
    </source>
</evidence>
<dbReference type="EMBL" id="QXFW01000807">
    <property type="protein sequence ID" value="KAE9002565.1"/>
    <property type="molecule type" value="Genomic_DNA"/>
</dbReference>
<dbReference type="Proteomes" id="UP000460718">
    <property type="component" value="Unassembled WGS sequence"/>
</dbReference>
<dbReference type="Proteomes" id="UP000433483">
    <property type="component" value="Unassembled WGS sequence"/>
</dbReference>
<dbReference type="Proteomes" id="UP000476176">
    <property type="component" value="Unassembled WGS sequence"/>
</dbReference>
<evidence type="ECO:0000313" key="6">
    <source>
        <dbReference type="EMBL" id="KAE9100450.1"/>
    </source>
</evidence>
<evidence type="ECO:0000313" key="11">
    <source>
        <dbReference type="Proteomes" id="UP000429523"/>
    </source>
</evidence>
<dbReference type="EMBL" id="QXGE01002256">
    <property type="protein sequence ID" value="KAE9283461.1"/>
    <property type="molecule type" value="Genomic_DNA"/>
</dbReference>
<dbReference type="EMBL" id="QXFZ01002258">
    <property type="protein sequence ID" value="KAE9078965.1"/>
    <property type="molecule type" value="Genomic_DNA"/>
</dbReference>
<evidence type="ECO:0000313" key="9">
    <source>
        <dbReference type="EMBL" id="KAE9190940.1"/>
    </source>
</evidence>
<dbReference type="Proteomes" id="UP000429523">
    <property type="component" value="Unassembled WGS sequence"/>
</dbReference>
<feature type="chain" id="PRO_5036166023" evidence="1">
    <location>
        <begin position="22"/>
        <end position="113"/>
    </location>
</feature>
<keyword evidence="1" id="KW-0732">Signal</keyword>
<evidence type="ECO:0000313" key="16">
    <source>
        <dbReference type="Proteomes" id="UP000441208"/>
    </source>
</evidence>
<sequence length="113" mass="13398">MPLNATRSHFLFWGLFLRVYGWPHKHLPPHVYIESRKNFCATKRCHEACKSFSTYLIGAKPPYNETHIILFTSDLLLHLPFLQDSNHGYRKRVRGDDLSFHDIERFLRNKTSV</sequence>
<dbReference type="Proteomes" id="UP000440367">
    <property type="component" value="Unassembled WGS sequence"/>
</dbReference>
<dbReference type="EMBL" id="QXGB01002267">
    <property type="protein sequence ID" value="KAE9179656.1"/>
    <property type="molecule type" value="Genomic_DNA"/>
</dbReference>
<dbReference type="Proteomes" id="UP000440732">
    <property type="component" value="Unassembled WGS sequence"/>
</dbReference>